<feature type="transmembrane region" description="Helical" evidence="1">
    <location>
        <begin position="132"/>
        <end position="157"/>
    </location>
</feature>
<gene>
    <name evidence="2" type="ORF">EFL95_11720</name>
</gene>
<evidence type="ECO:0000313" key="2">
    <source>
        <dbReference type="EMBL" id="RNL79629.1"/>
    </source>
</evidence>
<evidence type="ECO:0000256" key="1">
    <source>
        <dbReference type="SAM" id="Phobius"/>
    </source>
</evidence>
<organism evidence="2 3">
    <name type="scientific">Nocardioides marmorisolisilvae</name>
    <dbReference type="NCBI Taxonomy" id="1542737"/>
    <lineage>
        <taxon>Bacteria</taxon>
        <taxon>Bacillati</taxon>
        <taxon>Actinomycetota</taxon>
        <taxon>Actinomycetes</taxon>
        <taxon>Propionibacteriales</taxon>
        <taxon>Nocardioidaceae</taxon>
        <taxon>Nocardioides</taxon>
    </lineage>
</organism>
<accession>A0A3N0DVI6</accession>
<keyword evidence="1" id="KW-0472">Membrane</keyword>
<feature type="transmembrane region" description="Helical" evidence="1">
    <location>
        <begin position="87"/>
        <end position="112"/>
    </location>
</feature>
<dbReference type="Proteomes" id="UP000277094">
    <property type="component" value="Unassembled WGS sequence"/>
</dbReference>
<dbReference type="InterPro" id="IPR007403">
    <property type="entry name" value="DUF456"/>
</dbReference>
<dbReference type="Pfam" id="PF04306">
    <property type="entry name" value="DUF456"/>
    <property type="match status" value="1"/>
</dbReference>
<name>A0A3N0DVI6_9ACTN</name>
<feature type="transmembrane region" description="Helical" evidence="1">
    <location>
        <begin position="48"/>
        <end position="67"/>
    </location>
</feature>
<comment type="caution">
    <text evidence="2">The sequence shown here is derived from an EMBL/GenBank/DDBJ whole genome shotgun (WGS) entry which is preliminary data.</text>
</comment>
<dbReference type="AlphaFoldDB" id="A0A3N0DVI6"/>
<sequence length="158" mass="16195">MLLLDLLIALAIAVGLVGVLIPMLPGSALVLAAVLVWAAVVGESGGWLVAAIATALLAVGVVVKYLVPGRRLQRSGIPNRTLLIGGVLGIVGFFVVPVVGLPLGFVLGIYLAELERTGRDRAWPATVEALKAVGLGMLIELTFASLAAVTWLIGAIAI</sequence>
<keyword evidence="3" id="KW-1185">Reference proteome</keyword>
<reference evidence="2 3" key="1">
    <citation type="submission" date="2018-11" db="EMBL/GenBank/DDBJ databases">
        <authorList>
            <person name="Li F."/>
        </authorList>
    </citation>
    <scope>NUCLEOTIDE SEQUENCE [LARGE SCALE GENOMIC DNA]</scope>
    <source>
        <strain evidence="2 3">KIS18-7</strain>
    </source>
</reference>
<keyword evidence="1" id="KW-1133">Transmembrane helix</keyword>
<proteinExistence type="predicted"/>
<keyword evidence="1" id="KW-0812">Transmembrane</keyword>
<dbReference type="EMBL" id="RJSG01000002">
    <property type="protein sequence ID" value="RNL79629.1"/>
    <property type="molecule type" value="Genomic_DNA"/>
</dbReference>
<evidence type="ECO:0000313" key="3">
    <source>
        <dbReference type="Proteomes" id="UP000277094"/>
    </source>
</evidence>
<dbReference type="OrthoDB" id="3577600at2"/>
<dbReference type="RefSeq" id="WP_123234132.1">
    <property type="nucleotide sequence ID" value="NZ_RJSG01000002.1"/>
</dbReference>
<protein>
    <submittedName>
        <fullName evidence="2">DUF456 domain-containing protein</fullName>
    </submittedName>
</protein>